<keyword evidence="2" id="KW-1185">Reference proteome</keyword>
<evidence type="ECO:0000313" key="2">
    <source>
        <dbReference type="Proteomes" id="UP001054837"/>
    </source>
</evidence>
<evidence type="ECO:0000313" key="1">
    <source>
        <dbReference type="EMBL" id="GIX97720.1"/>
    </source>
</evidence>
<dbReference type="AlphaFoldDB" id="A0AAV4PL99"/>
<gene>
    <name evidence="1" type="ORF">CDAR_68461</name>
</gene>
<protein>
    <submittedName>
        <fullName evidence="1">Uncharacterized protein</fullName>
    </submittedName>
</protein>
<dbReference type="EMBL" id="BPLQ01003067">
    <property type="protein sequence ID" value="GIX97720.1"/>
    <property type="molecule type" value="Genomic_DNA"/>
</dbReference>
<comment type="caution">
    <text evidence="1">The sequence shown here is derived from an EMBL/GenBank/DDBJ whole genome shotgun (WGS) entry which is preliminary data.</text>
</comment>
<name>A0AAV4PL99_9ARAC</name>
<dbReference type="Proteomes" id="UP001054837">
    <property type="component" value="Unassembled WGS sequence"/>
</dbReference>
<organism evidence="1 2">
    <name type="scientific">Caerostris darwini</name>
    <dbReference type="NCBI Taxonomy" id="1538125"/>
    <lineage>
        <taxon>Eukaryota</taxon>
        <taxon>Metazoa</taxon>
        <taxon>Ecdysozoa</taxon>
        <taxon>Arthropoda</taxon>
        <taxon>Chelicerata</taxon>
        <taxon>Arachnida</taxon>
        <taxon>Araneae</taxon>
        <taxon>Araneomorphae</taxon>
        <taxon>Entelegynae</taxon>
        <taxon>Araneoidea</taxon>
        <taxon>Araneidae</taxon>
        <taxon>Caerostris</taxon>
    </lineage>
</organism>
<accession>A0AAV4PL99</accession>
<proteinExistence type="predicted"/>
<sequence>MAARVPITSACATDSATVDFHSDNVEQDVVDTLCSLISRIPQTPTTWAPFDASSPPAVWNFFREKDSFNPVSLCTSPDGILFDGSSPPAMSGSFFEAEVNEISSPHQNSPCASTSLCVNPVDKVPNNLCHLL</sequence>
<reference evidence="1 2" key="1">
    <citation type="submission" date="2021-06" db="EMBL/GenBank/DDBJ databases">
        <title>Caerostris darwini draft genome.</title>
        <authorList>
            <person name="Kono N."/>
            <person name="Arakawa K."/>
        </authorList>
    </citation>
    <scope>NUCLEOTIDE SEQUENCE [LARGE SCALE GENOMIC DNA]</scope>
</reference>